<accession>A0A3N0E2W3</accession>
<evidence type="ECO:0000313" key="2">
    <source>
        <dbReference type="EMBL" id="RNL82171.1"/>
    </source>
</evidence>
<gene>
    <name evidence="2" type="ORF">EFW17_19830</name>
</gene>
<keyword evidence="3" id="KW-1185">Reference proteome</keyword>
<dbReference type="AlphaFoldDB" id="A0A3N0E2W3"/>
<feature type="compositionally biased region" description="Low complexity" evidence="1">
    <location>
        <begin position="71"/>
        <end position="89"/>
    </location>
</feature>
<protein>
    <submittedName>
        <fullName evidence="2">Uncharacterized protein</fullName>
    </submittedName>
</protein>
<reference evidence="2 3" key="1">
    <citation type="submission" date="2018-11" db="EMBL/GenBank/DDBJ databases">
        <title>The genome draft of YIM 96095.</title>
        <authorList>
            <person name="Tang S.-K."/>
            <person name="Chunyu W.-X."/>
            <person name="Feng Y.-Z."/>
        </authorList>
    </citation>
    <scope>NUCLEOTIDE SEQUENCE [LARGE SCALE GENOMIC DNA]</scope>
    <source>
        <strain evidence="2 3">YIM 96095</strain>
    </source>
</reference>
<dbReference type="EMBL" id="RJMB01000025">
    <property type="protein sequence ID" value="RNL82171.1"/>
    <property type="molecule type" value="Genomic_DNA"/>
</dbReference>
<evidence type="ECO:0000313" key="3">
    <source>
        <dbReference type="Proteomes" id="UP000269198"/>
    </source>
</evidence>
<sequence>MFATVCVGVSTIGHALTSGHAVEPTSVAVGFLLLLWIAHALTGRERGFGPICGWMVWGQLALHPILSLGQPPATTTAPPTASAGHAAHSVPPDSDHGGVAMLLAHLVASVVSAWWLRQGEVSFFALLRVLRTLLRDALLPPVIDTSPVAVRHRRRVWAVPCAAPRGETARFLRHVVVSRGPPVPS</sequence>
<organism evidence="2 3">
    <name type="scientific">Halostreptopolyspora alba</name>
    <dbReference type="NCBI Taxonomy" id="2487137"/>
    <lineage>
        <taxon>Bacteria</taxon>
        <taxon>Bacillati</taxon>
        <taxon>Actinomycetota</taxon>
        <taxon>Actinomycetes</taxon>
        <taxon>Streptosporangiales</taxon>
        <taxon>Nocardiopsidaceae</taxon>
        <taxon>Halostreptopolyspora</taxon>
    </lineage>
</organism>
<evidence type="ECO:0000256" key="1">
    <source>
        <dbReference type="SAM" id="MobiDB-lite"/>
    </source>
</evidence>
<feature type="region of interest" description="Disordered" evidence="1">
    <location>
        <begin position="71"/>
        <end position="91"/>
    </location>
</feature>
<name>A0A3N0E2W3_9ACTN</name>
<comment type="caution">
    <text evidence="2">The sequence shown here is derived from an EMBL/GenBank/DDBJ whole genome shotgun (WGS) entry which is preliminary data.</text>
</comment>
<proteinExistence type="predicted"/>
<dbReference type="Proteomes" id="UP000269198">
    <property type="component" value="Unassembled WGS sequence"/>
</dbReference>